<dbReference type="Gene3D" id="3.40.50.150">
    <property type="entry name" value="Vaccinia Virus protein VP39"/>
    <property type="match status" value="1"/>
</dbReference>
<dbReference type="InterPro" id="IPR002052">
    <property type="entry name" value="DNA_methylase_N6_adenine_CS"/>
</dbReference>
<feature type="domain" description="Type II methyltransferase M.TaqI-like" evidence="10">
    <location>
        <begin position="600"/>
        <end position="851"/>
    </location>
</feature>
<dbReference type="EC" id="2.1.1.72" evidence="1"/>
<evidence type="ECO:0000313" key="12">
    <source>
        <dbReference type="EMBL" id="QLG50787.1"/>
    </source>
</evidence>
<keyword evidence="3" id="KW-0808">Transferase</keyword>
<dbReference type="InterPro" id="IPR029063">
    <property type="entry name" value="SAM-dependent_MTases_sf"/>
</dbReference>
<dbReference type="REBASE" id="555915">
    <property type="entry name" value="HspYPL8ORF19060P"/>
</dbReference>
<evidence type="ECO:0000259" key="10">
    <source>
        <dbReference type="Pfam" id="PF07669"/>
    </source>
</evidence>
<keyword evidence="5" id="KW-0680">Restriction system</keyword>
<dbReference type="Proteomes" id="UP000509241">
    <property type="component" value="Chromosome"/>
</dbReference>
<evidence type="ECO:0000256" key="8">
    <source>
        <dbReference type="SAM" id="Coils"/>
    </source>
</evidence>
<dbReference type="GO" id="GO:0032259">
    <property type="term" value="P:methylation"/>
    <property type="evidence" value="ECO:0007669"/>
    <property type="project" value="UniProtKB-KW"/>
</dbReference>
<dbReference type="InterPro" id="IPR025931">
    <property type="entry name" value="TaqI_C"/>
</dbReference>
<evidence type="ECO:0000256" key="1">
    <source>
        <dbReference type="ARBA" id="ARBA00011900"/>
    </source>
</evidence>
<evidence type="ECO:0000256" key="7">
    <source>
        <dbReference type="ARBA" id="ARBA00047942"/>
    </source>
</evidence>
<dbReference type="GeneID" id="56035437"/>
<dbReference type="OrthoDB" id="45790at2157"/>
<gene>
    <name evidence="12" type="ORF">HYG82_19060</name>
</gene>
<keyword evidence="2 12" id="KW-0489">Methyltransferase</keyword>
<reference evidence="12 13" key="1">
    <citation type="submission" date="2020-07" db="EMBL/GenBank/DDBJ databases">
        <authorList>
            <person name="Cui H."/>
        </authorList>
    </citation>
    <scope>NUCLEOTIDE SEQUENCE [LARGE SCALE GENOMIC DNA]</scope>
    <source>
        <strain evidence="12 13">YPL8</strain>
    </source>
</reference>
<feature type="domain" description="TaqI-like C-terminal specificity" evidence="11">
    <location>
        <begin position="959"/>
        <end position="1069"/>
    </location>
</feature>
<evidence type="ECO:0000256" key="6">
    <source>
        <dbReference type="ARBA" id="ARBA00023125"/>
    </source>
</evidence>
<keyword evidence="6" id="KW-0238">DNA-binding</keyword>
<evidence type="ECO:0000259" key="11">
    <source>
        <dbReference type="Pfam" id="PF12950"/>
    </source>
</evidence>
<accession>A0A7D5GJQ6</accession>
<dbReference type="Pfam" id="PF12950">
    <property type="entry name" value="TaqI_C"/>
    <property type="match status" value="1"/>
</dbReference>
<dbReference type="GO" id="GO:0003677">
    <property type="term" value="F:DNA binding"/>
    <property type="evidence" value="ECO:0007669"/>
    <property type="project" value="UniProtKB-KW"/>
</dbReference>
<dbReference type="PROSITE" id="PS00092">
    <property type="entry name" value="N6_MTASE"/>
    <property type="match status" value="1"/>
</dbReference>
<dbReference type="PANTHER" id="PTHR33841:SF1">
    <property type="entry name" value="DNA METHYLTRANSFERASE A"/>
    <property type="match status" value="1"/>
</dbReference>
<dbReference type="RefSeq" id="WP_179263625.1">
    <property type="nucleotide sequence ID" value="NZ_CP058601.1"/>
</dbReference>
<comment type="catalytic activity">
    <reaction evidence="7">
        <text>a 2'-deoxyadenosine in DNA + S-adenosyl-L-methionine = an N(6)-methyl-2'-deoxyadenosine in DNA + S-adenosyl-L-homocysteine + H(+)</text>
        <dbReference type="Rhea" id="RHEA:15197"/>
        <dbReference type="Rhea" id="RHEA-COMP:12418"/>
        <dbReference type="Rhea" id="RHEA-COMP:12419"/>
        <dbReference type="ChEBI" id="CHEBI:15378"/>
        <dbReference type="ChEBI" id="CHEBI:57856"/>
        <dbReference type="ChEBI" id="CHEBI:59789"/>
        <dbReference type="ChEBI" id="CHEBI:90615"/>
        <dbReference type="ChEBI" id="CHEBI:90616"/>
        <dbReference type="EC" id="2.1.1.72"/>
    </reaction>
</comment>
<evidence type="ECO:0000256" key="4">
    <source>
        <dbReference type="ARBA" id="ARBA00022691"/>
    </source>
</evidence>
<organism evidence="12 13">
    <name type="scientific">Natrinema halophilum</name>
    <dbReference type="NCBI Taxonomy" id="1699371"/>
    <lineage>
        <taxon>Archaea</taxon>
        <taxon>Methanobacteriati</taxon>
        <taxon>Methanobacteriota</taxon>
        <taxon>Stenosarchaea group</taxon>
        <taxon>Halobacteria</taxon>
        <taxon>Halobacteriales</taxon>
        <taxon>Natrialbaceae</taxon>
        <taxon>Natrinema</taxon>
    </lineage>
</organism>
<feature type="compositionally biased region" description="Low complexity" evidence="9">
    <location>
        <begin position="102"/>
        <end position="111"/>
    </location>
</feature>
<dbReference type="EMBL" id="CP058601">
    <property type="protein sequence ID" value="QLG50787.1"/>
    <property type="molecule type" value="Genomic_DNA"/>
</dbReference>
<dbReference type="InterPro" id="IPR023135">
    <property type="entry name" value="N6_DNA_MeTrfase_TaqI_C"/>
</dbReference>
<name>A0A7D5GJQ6_9EURY</name>
<dbReference type="PRINTS" id="PR00507">
    <property type="entry name" value="N12N6MTFRASE"/>
</dbReference>
<keyword evidence="8" id="KW-0175">Coiled coil</keyword>
<evidence type="ECO:0000256" key="5">
    <source>
        <dbReference type="ARBA" id="ARBA00022747"/>
    </source>
</evidence>
<dbReference type="KEGG" id="haly:HYG82_19060"/>
<dbReference type="InterPro" id="IPR011639">
    <property type="entry name" value="MethylTrfase_TaqI-like_dom"/>
</dbReference>
<dbReference type="SUPFAM" id="SSF53335">
    <property type="entry name" value="S-adenosyl-L-methionine-dependent methyltransferases"/>
    <property type="match status" value="1"/>
</dbReference>
<evidence type="ECO:0000313" key="13">
    <source>
        <dbReference type="Proteomes" id="UP000509241"/>
    </source>
</evidence>
<keyword evidence="13" id="KW-1185">Reference proteome</keyword>
<feature type="coiled-coil region" evidence="8">
    <location>
        <begin position="1247"/>
        <end position="1281"/>
    </location>
</feature>
<dbReference type="PANTHER" id="PTHR33841">
    <property type="entry name" value="DNA METHYLTRANSFERASE YEEA-RELATED"/>
    <property type="match status" value="1"/>
</dbReference>
<dbReference type="InterPro" id="IPR050953">
    <property type="entry name" value="N4_N6_ade-DNA_methylase"/>
</dbReference>
<dbReference type="Pfam" id="PF07669">
    <property type="entry name" value="Eco57I"/>
    <property type="match status" value="1"/>
</dbReference>
<sequence length="1303" mass="145090">MREGAQPDRPYTHSSLFARYYLDERIQGRSAWDCDEAATEAMERLQVLFDSESKSAPDDECAVENVVPEILDVLGFETTVETTVSNGDDAVDFLLDDDTDTGLWDSDSSSDTGKRIDSEGPPPLENAIAIVQTCQRDAIDTAQNDGRPVDRVAANGIASTLERTPESVRWGILTNGRTWRLYGSTEVIMQTGGINKYETQARYEVDLPDLLERDDGEAFKYFYVFFRAAAFRESSGTTVLESIRAESWAVARELGTDLEESCFTALELLGRGINERCDPGIDPDDDERLEELKSQSLVLLYRLLVVMYAESRGLVGAAYSDGDETNEPPVSLDVLRFEIYDEIGAGGDGFAEHYDERSTTLWQRLDGLFQAIYEGGEALSVPSTDSGLFDRSEHECLPTSAICDRYLAEAIYRLSTTETGKGRHVPIDYADLDTRHLGNGYEALLERQFRIAPTKYAAVPGDDGPVWKPAIDVPESDAIETVDKGELYVVTDDGERKTSGTYYTPDEVVNYVVEKTVGPLVNEIEDELTSQGLRPTTEEYLDAFYHRVTDLTILDPAMGTGHFLTRATAYLASRVVSEHRTLEGTTAVDERRIRRAIVSECIYGVDRNEMAVELAKLSVWLEATAADQPTPFRDHNLRTGNSLVGSDVTEVLSAETLASIASTAACDEICRSESPFRRLFELADVHTAAQFDHEIPDGVHTRLEQAIDDGTWAELRTAEWFRRAQTVSDEKTFFHWELEFPDVFLTENGRAQERAGFDAVIGNPPWVATAGRGAISATMDRSLRAYLEDEYATTRQQFDLYVAFYEQFVRLAADGRTGIVVPDAILTREQNVHIRRYLLDNTAIAYILHLGTAFDTVENGAAVLVTGSSDDSINCAFADGATAVSSAEYDEIPQSVFREQDEHRFLLHLDRTTRSILETMDAHRRLGDRVSISRGEEIGKRAAVLSETKSQAESKAIIPGSAIKPYGFDDAETRYIPPDEIEKDRDQYTSPKLVFRQTAATPTGALDTESRATIKSVYNVTASESETDIVRVLGVLNSSLFEYYHEMKYAAYRSVFPQINQSTFESYPVAVPTDPEFEDLVNRRIEATRRLESLPLDLRSQLGEYRPGKPLSSVGSRQPVASPDSPLQKTTRELPQLRLGRASVSRRSAGTVLLEATARYKPPVGTGDAVADEPATETDQWGYTETDLLPAVRITRLGPREADLIEAFVPVAVDEAGGFANVRKTATKTNSLIDRLRKLTLPAVDDVRNGLDRYFEAKERAEELEAEIEKTDRRIDELVYDRYGLIEAEIEAVESTLDRMQDG</sequence>
<evidence type="ECO:0000256" key="3">
    <source>
        <dbReference type="ARBA" id="ARBA00022679"/>
    </source>
</evidence>
<feature type="region of interest" description="Disordered" evidence="9">
    <location>
        <begin position="1102"/>
        <end position="1132"/>
    </location>
</feature>
<protein>
    <recommendedName>
        <fullName evidence="1">site-specific DNA-methyltransferase (adenine-specific)</fullName>
        <ecNumber evidence="1">2.1.1.72</ecNumber>
    </recommendedName>
</protein>
<dbReference type="GO" id="GO:0009007">
    <property type="term" value="F:site-specific DNA-methyltransferase (adenine-specific) activity"/>
    <property type="evidence" value="ECO:0007669"/>
    <property type="project" value="UniProtKB-EC"/>
</dbReference>
<evidence type="ECO:0000256" key="2">
    <source>
        <dbReference type="ARBA" id="ARBA00022603"/>
    </source>
</evidence>
<evidence type="ECO:0000256" key="9">
    <source>
        <dbReference type="SAM" id="MobiDB-lite"/>
    </source>
</evidence>
<feature type="region of interest" description="Disordered" evidence="9">
    <location>
        <begin position="102"/>
        <end position="123"/>
    </location>
</feature>
<dbReference type="Gene3D" id="3.90.220.10">
    <property type="entry name" value="Adenine-n6-DNA-methyltransferase Taqi, Chain A, domain 2"/>
    <property type="match status" value="1"/>
</dbReference>
<keyword evidence="4" id="KW-0949">S-adenosyl-L-methionine</keyword>
<proteinExistence type="predicted"/>
<dbReference type="GO" id="GO:0009307">
    <property type="term" value="P:DNA restriction-modification system"/>
    <property type="evidence" value="ECO:0007669"/>
    <property type="project" value="UniProtKB-KW"/>
</dbReference>